<dbReference type="EMBL" id="CP003359">
    <property type="protein sequence ID" value="AGB42170.1"/>
    <property type="molecule type" value="Genomic_DNA"/>
</dbReference>
<evidence type="ECO:0000256" key="4">
    <source>
        <dbReference type="PROSITE-ProRule" id="PRU01024"/>
    </source>
</evidence>
<dbReference type="SUPFAM" id="SSF50249">
    <property type="entry name" value="Nucleic acid-binding proteins"/>
    <property type="match status" value="1"/>
</dbReference>
<proteinExistence type="inferred from homology"/>
<dbReference type="Pfam" id="PF05958">
    <property type="entry name" value="tRNA_U5-meth_tr"/>
    <property type="match status" value="1"/>
</dbReference>
<feature type="active site" evidence="5">
    <location>
        <position position="410"/>
    </location>
</feature>
<feature type="active site" description="Nucleophile" evidence="4">
    <location>
        <position position="410"/>
    </location>
</feature>
<reference evidence="8" key="1">
    <citation type="submission" date="2012-02" db="EMBL/GenBank/DDBJ databases">
        <title>The complete genome of Halobacteroides halobius DSM 5150.</title>
        <authorList>
            <person name="Lucas S."/>
            <person name="Copeland A."/>
            <person name="Lapidus A."/>
            <person name="Glavina del Rio T."/>
            <person name="Dalin E."/>
            <person name="Tice H."/>
            <person name="Bruce D."/>
            <person name="Goodwin L."/>
            <person name="Pitluck S."/>
            <person name="Peters L."/>
            <person name="Mikhailova N."/>
            <person name="Gu W."/>
            <person name="Kyrpides N."/>
            <person name="Mavromatis K."/>
            <person name="Ivanova N."/>
            <person name="Brettin T."/>
            <person name="Detter J.C."/>
            <person name="Han C."/>
            <person name="Larimer F."/>
            <person name="Land M."/>
            <person name="Hauser L."/>
            <person name="Markowitz V."/>
            <person name="Cheng J.-F."/>
            <person name="Hugenholtz P."/>
            <person name="Woyke T."/>
            <person name="Wu D."/>
            <person name="Tindall B."/>
            <person name="Pomrenke H."/>
            <person name="Brambilla E."/>
            <person name="Klenk H.-P."/>
            <person name="Eisen J.A."/>
        </authorList>
    </citation>
    <scope>NUCLEOTIDE SEQUENCE [LARGE SCALE GENOMIC DNA]</scope>
    <source>
        <strain evidence="8">ATCC 35273 / DSM 5150 / MD-1</strain>
    </source>
</reference>
<dbReference type="PROSITE" id="PS50926">
    <property type="entry name" value="TRAM"/>
    <property type="match status" value="1"/>
</dbReference>
<keyword evidence="2 4" id="KW-0808">Transferase</keyword>
<dbReference type="InterPro" id="IPR010280">
    <property type="entry name" value="U5_MeTrfase_fam"/>
</dbReference>
<feature type="binding site" evidence="4">
    <location>
        <position position="336"/>
    </location>
    <ligand>
        <name>S-adenosyl-L-methionine</name>
        <dbReference type="ChEBI" id="CHEBI:59789"/>
    </ligand>
</feature>
<dbReference type="FunFam" id="2.40.50.1070:FF:000003">
    <property type="entry name" value="23S rRNA (Uracil-5-)-methyltransferase RumA"/>
    <property type="match status" value="1"/>
</dbReference>
<gene>
    <name evidence="7" type="ordered locus">Halha_2296</name>
</gene>
<dbReference type="RefSeq" id="WP_015327884.1">
    <property type="nucleotide sequence ID" value="NC_019978.1"/>
</dbReference>
<dbReference type="PROSITE" id="PS01231">
    <property type="entry name" value="TRMA_2"/>
    <property type="match status" value="1"/>
</dbReference>
<feature type="domain" description="TRAM" evidence="6">
    <location>
        <begin position="4"/>
        <end position="62"/>
    </location>
</feature>
<keyword evidence="3 4" id="KW-0949">S-adenosyl-L-methionine</keyword>
<evidence type="ECO:0000259" key="6">
    <source>
        <dbReference type="PROSITE" id="PS50926"/>
    </source>
</evidence>
<dbReference type="PROSITE" id="PS51687">
    <property type="entry name" value="SAM_MT_RNA_M5U"/>
    <property type="match status" value="1"/>
</dbReference>
<dbReference type="CDD" id="cd02440">
    <property type="entry name" value="AdoMet_MTases"/>
    <property type="match status" value="1"/>
</dbReference>
<dbReference type="SUPFAM" id="SSF53335">
    <property type="entry name" value="S-adenosyl-L-methionine-dependent methyltransferases"/>
    <property type="match status" value="1"/>
</dbReference>
<dbReference type="InterPro" id="IPR030390">
    <property type="entry name" value="MeTrfase_TrmA_AS"/>
</dbReference>
<dbReference type="Gene3D" id="2.40.50.1070">
    <property type="match status" value="1"/>
</dbReference>
<dbReference type="InterPro" id="IPR029063">
    <property type="entry name" value="SAM-dependent_MTases_sf"/>
</dbReference>
<dbReference type="GO" id="GO:0070475">
    <property type="term" value="P:rRNA base methylation"/>
    <property type="evidence" value="ECO:0007669"/>
    <property type="project" value="TreeGrafter"/>
</dbReference>
<evidence type="ECO:0000313" key="7">
    <source>
        <dbReference type="EMBL" id="AGB42170.1"/>
    </source>
</evidence>
<dbReference type="Gene3D" id="2.40.50.140">
    <property type="entry name" value="Nucleic acid-binding proteins"/>
    <property type="match status" value="1"/>
</dbReference>
<dbReference type="AlphaFoldDB" id="L0KC91"/>
<dbReference type="GO" id="GO:0070041">
    <property type="term" value="F:rRNA (uridine-C5-)-methyltransferase activity"/>
    <property type="evidence" value="ECO:0007669"/>
    <property type="project" value="TreeGrafter"/>
</dbReference>
<evidence type="ECO:0000256" key="3">
    <source>
        <dbReference type="ARBA" id="ARBA00022691"/>
    </source>
</evidence>
<dbReference type="PATRIC" id="fig|748449.3.peg.2215"/>
<dbReference type="PANTHER" id="PTHR11061">
    <property type="entry name" value="RNA M5U METHYLTRANSFERASE"/>
    <property type="match status" value="1"/>
</dbReference>
<comment type="similarity">
    <text evidence="4">Belongs to the class I-like SAM-binding methyltransferase superfamily. RNA M5U methyltransferase family.</text>
</comment>
<dbReference type="eggNOG" id="COG2265">
    <property type="taxonomic scope" value="Bacteria"/>
</dbReference>
<name>L0KC91_HALHC</name>
<feature type="binding site" evidence="4">
    <location>
        <position position="315"/>
    </location>
    <ligand>
        <name>S-adenosyl-L-methionine</name>
        <dbReference type="ChEBI" id="CHEBI:59789"/>
    </ligand>
</feature>
<dbReference type="HOGENOM" id="CLU_014689_7_0_9"/>
<dbReference type="Gene3D" id="3.40.50.150">
    <property type="entry name" value="Vaccinia Virus protein VP39"/>
    <property type="match status" value="1"/>
</dbReference>
<evidence type="ECO:0000313" key="8">
    <source>
        <dbReference type="Proteomes" id="UP000010880"/>
    </source>
</evidence>
<feature type="binding site" evidence="4">
    <location>
        <position position="286"/>
    </location>
    <ligand>
        <name>S-adenosyl-L-methionine</name>
        <dbReference type="ChEBI" id="CHEBI:59789"/>
    </ligand>
</feature>
<dbReference type="STRING" id="748449.Halha_2296"/>
<evidence type="ECO:0000256" key="5">
    <source>
        <dbReference type="PROSITE-ProRule" id="PRU10015"/>
    </source>
</evidence>
<dbReference type="InterPro" id="IPR002792">
    <property type="entry name" value="TRAM_dom"/>
</dbReference>
<dbReference type="PROSITE" id="PS01230">
    <property type="entry name" value="TRMA_1"/>
    <property type="match status" value="1"/>
</dbReference>
<dbReference type="InterPro" id="IPR012340">
    <property type="entry name" value="NA-bd_OB-fold"/>
</dbReference>
<sequence length="453" mass="51092">MVKPVKVGDMTTIKLENIAYGGDVVGRKDDFAIFVTGGVPGEVVKIKVTEVKRNYGRGKVVDVVAPVEERIDSECPKYDLCGGCQMQHIDYTAQLNYKQQMVEDAIERIAKLDDIKINQVKGMENPYLYRNKAQFPLGVEDEEVITGFYAAGSHKLIKVKDCQIQHPVINRIVDRAVKLIEDYNLSIYNEEIHQGLLRHLVVRVGVCTNQAMLVLVTKDEKFVKGQEIAHKLLEEVPELISVYQNVNPEQTNVVLGDKTALLAGQEYILDYIGPIKYQISPLSFFQVNSLQTKVLYDQVLEYAKLTGEEKVLDAYCGLGSISLYLANQAQEVYGIEVVPEAIEQAKENAKLNDINNCQFAVGKVKDVLPQLKNQFSPEVIVVDPPRKGCHEEVLEAFAKIKPQRIVYVSCKPTSLARDLKRLKDLGYYTEEIQPVDMFPQTYHIENVALIKKK</sequence>
<evidence type="ECO:0000256" key="1">
    <source>
        <dbReference type="ARBA" id="ARBA00022603"/>
    </source>
</evidence>
<organism evidence="7 8">
    <name type="scientific">Halobacteroides halobius (strain ATCC 35273 / DSM 5150 / MD-1)</name>
    <dbReference type="NCBI Taxonomy" id="748449"/>
    <lineage>
        <taxon>Bacteria</taxon>
        <taxon>Bacillati</taxon>
        <taxon>Bacillota</taxon>
        <taxon>Clostridia</taxon>
        <taxon>Halanaerobiales</taxon>
        <taxon>Halobacteroidaceae</taxon>
        <taxon>Halobacteroides</taxon>
    </lineage>
</organism>
<evidence type="ECO:0000256" key="2">
    <source>
        <dbReference type="ARBA" id="ARBA00022679"/>
    </source>
</evidence>
<dbReference type="OrthoDB" id="9804590at2"/>
<dbReference type="Pfam" id="PF01938">
    <property type="entry name" value="TRAM"/>
    <property type="match status" value="1"/>
</dbReference>
<protein>
    <submittedName>
        <fullName evidence="7">23S rRNA (Uracil-5-)-methyltransferase RumA</fullName>
    </submittedName>
</protein>
<dbReference type="FunFam" id="3.40.50.150:FF:000009">
    <property type="entry name" value="23S rRNA (Uracil(1939)-C(5))-methyltransferase RlmD"/>
    <property type="match status" value="1"/>
</dbReference>
<dbReference type="PANTHER" id="PTHR11061:SF30">
    <property type="entry name" value="TRNA (URACIL(54)-C(5))-METHYLTRANSFERASE"/>
    <property type="match status" value="1"/>
</dbReference>
<dbReference type="InterPro" id="IPR030391">
    <property type="entry name" value="MeTrfase_TrmA_CS"/>
</dbReference>
<dbReference type="NCBIfam" id="TIGR00479">
    <property type="entry name" value="rumA"/>
    <property type="match status" value="1"/>
</dbReference>
<keyword evidence="1 4" id="KW-0489">Methyltransferase</keyword>
<feature type="binding site" evidence="4">
    <location>
        <position position="383"/>
    </location>
    <ligand>
        <name>S-adenosyl-L-methionine</name>
        <dbReference type="ChEBI" id="CHEBI:59789"/>
    </ligand>
</feature>
<dbReference type="Proteomes" id="UP000010880">
    <property type="component" value="Chromosome"/>
</dbReference>
<keyword evidence="8" id="KW-1185">Reference proteome</keyword>
<dbReference type="KEGG" id="hhl:Halha_2296"/>
<accession>L0KC91</accession>